<evidence type="ECO:0000256" key="9">
    <source>
        <dbReference type="RuleBase" id="RU004016"/>
    </source>
</evidence>
<dbReference type="GO" id="GO:0009002">
    <property type="term" value="F:serine-type D-Ala-D-Ala carboxypeptidase activity"/>
    <property type="evidence" value="ECO:0007669"/>
    <property type="project" value="InterPro"/>
</dbReference>
<dbReference type="GO" id="GO:0071555">
    <property type="term" value="P:cell wall organization"/>
    <property type="evidence" value="ECO:0007669"/>
    <property type="project" value="UniProtKB-KW"/>
</dbReference>
<evidence type="ECO:0000256" key="3">
    <source>
        <dbReference type="ARBA" id="ARBA00022801"/>
    </source>
</evidence>
<dbReference type="GO" id="GO:0006508">
    <property type="term" value="P:proteolysis"/>
    <property type="evidence" value="ECO:0007669"/>
    <property type="project" value="InterPro"/>
</dbReference>
<accession>A0A8J3IER4</accession>
<evidence type="ECO:0000256" key="2">
    <source>
        <dbReference type="ARBA" id="ARBA00022729"/>
    </source>
</evidence>
<dbReference type="GO" id="GO:0009252">
    <property type="term" value="P:peptidoglycan biosynthetic process"/>
    <property type="evidence" value="ECO:0007669"/>
    <property type="project" value="UniProtKB-KW"/>
</dbReference>
<dbReference type="InterPro" id="IPR001967">
    <property type="entry name" value="Peptidase_S11_N"/>
</dbReference>
<dbReference type="PRINTS" id="PR00725">
    <property type="entry name" value="DADACBPTASE1"/>
</dbReference>
<feature type="active site" evidence="7">
    <location>
        <position position="134"/>
    </location>
</feature>
<dbReference type="Gene3D" id="3.40.710.10">
    <property type="entry name" value="DD-peptidase/beta-lactamase superfamily"/>
    <property type="match status" value="1"/>
</dbReference>
<dbReference type="SUPFAM" id="SSF56601">
    <property type="entry name" value="beta-lactamase/transpeptidase-like"/>
    <property type="match status" value="1"/>
</dbReference>
<organism evidence="12 13">
    <name type="scientific">Reticulibacter mediterranei</name>
    <dbReference type="NCBI Taxonomy" id="2778369"/>
    <lineage>
        <taxon>Bacteria</taxon>
        <taxon>Bacillati</taxon>
        <taxon>Chloroflexota</taxon>
        <taxon>Ktedonobacteria</taxon>
        <taxon>Ktedonobacterales</taxon>
        <taxon>Reticulibacteraceae</taxon>
        <taxon>Reticulibacter</taxon>
    </lineage>
</organism>
<proteinExistence type="inferred from homology"/>
<feature type="active site" description="Proton acceptor" evidence="7">
    <location>
        <position position="78"/>
    </location>
</feature>
<keyword evidence="2" id="KW-0732">Signal</keyword>
<protein>
    <recommendedName>
        <fullName evidence="11">Peptidase S11 D-alanyl-D-alanine carboxypeptidase A N-terminal domain-containing protein</fullName>
    </recommendedName>
</protein>
<evidence type="ECO:0000256" key="6">
    <source>
        <dbReference type="ARBA" id="ARBA00023316"/>
    </source>
</evidence>
<feature type="compositionally biased region" description="Basic and acidic residues" evidence="10">
    <location>
        <begin position="325"/>
        <end position="341"/>
    </location>
</feature>
<keyword evidence="6" id="KW-0961">Cell wall biogenesis/degradation</keyword>
<gene>
    <name evidence="12" type="ORF">KSF_003300</name>
</gene>
<evidence type="ECO:0000256" key="7">
    <source>
        <dbReference type="PIRSR" id="PIRSR618044-1"/>
    </source>
</evidence>
<evidence type="ECO:0000256" key="8">
    <source>
        <dbReference type="PIRSR" id="PIRSR618044-2"/>
    </source>
</evidence>
<evidence type="ECO:0000256" key="1">
    <source>
        <dbReference type="ARBA" id="ARBA00007164"/>
    </source>
</evidence>
<dbReference type="InterPro" id="IPR012338">
    <property type="entry name" value="Beta-lactam/transpept-like"/>
</dbReference>
<evidence type="ECO:0000256" key="10">
    <source>
        <dbReference type="SAM" id="MobiDB-lite"/>
    </source>
</evidence>
<keyword evidence="5" id="KW-0573">Peptidoglycan synthesis</keyword>
<keyword evidence="13" id="KW-1185">Reference proteome</keyword>
<evidence type="ECO:0000259" key="11">
    <source>
        <dbReference type="Pfam" id="PF00768"/>
    </source>
</evidence>
<keyword evidence="3" id="KW-0378">Hydrolase</keyword>
<name>A0A8J3IER4_9CHLR</name>
<dbReference type="Proteomes" id="UP000597444">
    <property type="component" value="Unassembled WGS sequence"/>
</dbReference>
<reference evidence="12" key="1">
    <citation type="submission" date="2020-10" db="EMBL/GenBank/DDBJ databases">
        <title>Taxonomic study of unclassified bacteria belonging to the class Ktedonobacteria.</title>
        <authorList>
            <person name="Yabe S."/>
            <person name="Wang C.M."/>
            <person name="Zheng Y."/>
            <person name="Sakai Y."/>
            <person name="Cavaletti L."/>
            <person name="Monciardini P."/>
            <person name="Donadio S."/>
        </authorList>
    </citation>
    <scope>NUCLEOTIDE SEQUENCE</scope>
    <source>
        <strain evidence="12">ID150040</strain>
    </source>
</reference>
<dbReference type="InterPro" id="IPR018044">
    <property type="entry name" value="Peptidase_S11"/>
</dbReference>
<feature type="region of interest" description="Disordered" evidence="10">
    <location>
        <begin position="317"/>
        <end position="341"/>
    </location>
</feature>
<evidence type="ECO:0000313" key="13">
    <source>
        <dbReference type="Proteomes" id="UP000597444"/>
    </source>
</evidence>
<dbReference type="PANTHER" id="PTHR21581:SF33">
    <property type="entry name" value="D-ALANYL-D-ALANINE CARBOXYPEPTIDASE DACB"/>
    <property type="match status" value="1"/>
</dbReference>
<dbReference type="AlphaFoldDB" id="A0A8J3IER4"/>
<feature type="active site" description="Acyl-ester intermediate" evidence="7">
    <location>
        <position position="75"/>
    </location>
</feature>
<dbReference type="GO" id="GO:0008360">
    <property type="term" value="P:regulation of cell shape"/>
    <property type="evidence" value="ECO:0007669"/>
    <property type="project" value="UniProtKB-KW"/>
</dbReference>
<evidence type="ECO:0000256" key="5">
    <source>
        <dbReference type="ARBA" id="ARBA00022984"/>
    </source>
</evidence>
<feature type="domain" description="Peptidase S11 D-alanyl-D-alanine carboxypeptidase A N-terminal" evidence="11">
    <location>
        <begin position="40"/>
        <end position="271"/>
    </location>
</feature>
<evidence type="ECO:0000256" key="4">
    <source>
        <dbReference type="ARBA" id="ARBA00022960"/>
    </source>
</evidence>
<dbReference type="PANTHER" id="PTHR21581">
    <property type="entry name" value="D-ALANYL-D-ALANINE CARBOXYPEPTIDASE"/>
    <property type="match status" value="1"/>
</dbReference>
<dbReference type="Pfam" id="PF00768">
    <property type="entry name" value="Peptidase_S11"/>
    <property type="match status" value="1"/>
</dbReference>
<comment type="similarity">
    <text evidence="1 9">Belongs to the peptidase S11 family.</text>
</comment>
<comment type="caution">
    <text evidence="12">The sequence shown here is derived from an EMBL/GenBank/DDBJ whole genome shotgun (WGS) entry which is preliminary data.</text>
</comment>
<evidence type="ECO:0000313" key="12">
    <source>
        <dbReference type="EMBL" id="GHO90282.1"/>
    </source>
</evidence>
<sequence>MLLALGAIFLAPLLGLVRVRFAWAGEPAIPPVSAPVLTPQVSPPSVSAASAFLLDADSGNTLADINGEQERTMASTTKIMTALVALQRGQLDQLITVHEDAIQEVEQNDGSNASLKVNEQLTLRDLLYALLLPSGDDAAVAIADGLAGSPAGFVQLMNQEALQLHLTHTHYGNVDGLFSDNHYTTAHELAFLARYALRMPLFAQIVQTRTYQPLPADTHQAHRWVNTNNLLWTYAGATGVKTGYTGDAGPCLVFSATRGGHHLIGVVLNTSTDASRFSDAQKLLDWGFGLPIRQPRVRPSHLLPIRNVLFQAVPTGNGSNVSHTRGKEGCGLDPENWRGET</sequence>
<feature type="binding site" evidence="8">
    <location>
        <position position="241"/>
    </location>
    <ligand>
        <name>substrate</name>
    </ligand>
</feature>
<dbReference type="EMBL" id="BNJK01000001">
    <property type="protein sequence ID" value="GHO90282.1"/>
    <property type="molecule type" value="Genomic_DNA"/>
</dbReference>
<keyword evidence="4" id="KW-0133">Cell shape</keyword>